<gene>
    <name evidence="9" type="ORF">BU24DRAFT_402977</name>
</gene>
<dbReference type="GeneID" id="54282948"/>
<dbReference type="EMBL" id="ML978082">
    <property type="protein sequence ID" value="KAF2008705.1"/>
    <property type="molecule type" value="Genomic_DNA"/>
</dbReference>
<reference evidence="9" key="1">
    <citation type="journal article" date="2020" name="Stud. Mycol.">
        <title>101 Dothideomycetes genomes: a test case for predicting lifestyles and emergence of pathogens.</title>
        <authorList>
            <person name="Haridas S."/>
            <person name="Albert R."/>
            <person name="Binder M."/>
            <person name="Bloem J."/>
            <person name="Labutti K."/>
            <person name="Salamov A."/>
            <person name="Andreopoulos B."/>
            <person name="Baker S."/>
            <person name="Barry K."/>
            <person name="Bills G."/>
            <person name="Bluhm B."/>
            <person name="Cannon C."/>
            <person name="Castanera R."/>
            <person name="Culley D."/>
            <person name="Daum C."/>
            <person name="Ezra D."/>
            <person name="Gonzalez J."/>
            <person name="Henrissat B."/>
            <person name="Kuo A."/>
            <person name="Liang C."/>
            <person name="Lipzen A."/>
            <person name="Lutzoni F."/>
            <person name="Magnuson J."/>
            <person name="Mondo S."/>
            <person name="Nolan M."/>
            <person name="Ohm R."/>
            <person name="Pangilinan J."/>
            <person name="Park H.-J."/>
            <person name="Ramirez L."/>
            <person name="Alfaro M."/>
            <person name="Sun H."/>
            <person name="Tritt A."/>
            <person name="Yoshinaga Y."/>
            <person name="Zwiers L.-H."/>
            <person name="Turgeon B."/>
            <person name="Goodwin S."/>
            <person name="Spatafora J."/>
            <person name="Crous P."/>
            <person name="Grigoriev I."/>
        </authorList>
    </citation>
    <scope>NUCLEOTIDE SEQUENCE</scope>
    <source>
        <strain evidence="9">CBS 175.79</strain>
    </source>
</reference>
<dbReference type="GO" id="GO:0020037">
    <property type="term" value="F:heme binding"/>
    <property type="evidence" value="ECO:0007669"/>
    <property type="project" value="InterPro"/>
</dbReference>
<dbReference type="OrthoDB" id="1470350at2759"/>
<dbReference type="SUPFAM" id="SSF48264">
    <property type="entry name" value="Cytochrome P450"/>
    <property type="match status" value="1"/>
</dbReference>
<dbReference type="Proteomes" id="UP000799778">
    <property type="component" value="Unassembled WGS sequence"/>
</dbReference>
<evidence type="ECO:0000256" key="5">
    <source>
        <dbReference type="ARBA" id="ARBA00023004"/>
    </source>
</evidence>
<dbReference type="PRINTS" id="PR00463">
    <property type="entry name" value="EP450I"/>
</dbReference>
<comment type="similarity">
    <text evidence="2 7">Belongs to the cytochrome P450 family.</text>
</comment>
<evidence type="ECO:0000313" key="10">
    <source>
        <dbReference type="Proteomes" id="UP000799778"/>
    </source>
</evidence>
<dbReference type="CDD" id="cd11058">
    <property type="entry name" value="CYP60B-like"/>
    <property type="match status" value="1"/>
</dbReference>
<sequence length="509" mass="57457">METKSVYFHALWGARPTHDLAFAFCLLAVFAVGVVVLVALRRVWFHPLGVFPGPNVWAASRLPWVRHMVKGDLWRILHQHHIRFGSIVRIAPNELSILSPSAWHDIYVSRPLLLKEPFGQTPPLNGAHSLFTAEGHEHRRIRGTLAHAFSDKALRDQASLIEHHANQLVSRLRRELKKSSSHVLDISKLYGYATFDIVTDFSYGESAEGLVGDNEHNNIARFFLHAQYSTVRNCLRWYSPLDKLLDVFFLRVSRSTREQNWALALAKVNRRLAKGDMTGIRSDLMTPIVGRISEEGGKGITKAELLSSALGIVIAGCQLTTVALTSCTFFLLQNPRALERLLQEIRTTFTAEEDITIPSTQHLSYLDAVLNETIRIHHPSPISLPRMVPPEGRVIDSTFIPGNNSPEFWVEPHNFHPERFLSSTNAHYEARFENDVKAAFMPFSTGPRNCIGAKLSMAIIKVTLAKVLWNFDLSMAEPDVANWQNQRVCIVFEPKPLRVEVMDRSSSKA</sequence>
<keyword evidence="8" id="KW-0472">Membrane</keyword>
<dbReference type="InterPro" id="IPR036396">
    <property type="entry name" value="Cyt_P450_sf"/>
</dbReference>
<feature type="transmembrane region" description="Helical" evidence="8">
    <location>
        <begin position="20"/>
        <end position="40"/>
    </location>
</feature>
<feature type="binding site" description="axial binding residue" evidence="6">
    <location>
        <position position="450"/>
    </location>
    <ligand>
        <name>heme</name>
        <dbReference type="ChEBI" id="CHEBI:30413"/>
    </ligand>
    <ligandPart>
        <name>Fe</name>
        <dbReference type="ChEBI" id="CHEBI:18248"/>
    </ligandPart>
</feature>
<dbReference type="InterPro" id="IPR002401">
    <property type="entry name" value="Cyt_P450_E_grp-I"/>
</dbReference>
<dbReference type="GO" id="GO:0005506">
    <property type="term" value="F:iron ion binding"/>
    <property type="evidence" value="ECO:0007669"/>
    <property type="project" value="InterPro"/>
</dbReference>
<evidence type="ECO:0000256" key="8">
    <source>
        <dbReference type="SAM" id="Phobius"/>
    </source>
</evidence>
<evidence type="ECO:0000256" key="4">
    <source>
        <dbReference type="ARBA" id="ARBA00022723"/>
    </source>
</evidence>
<proteinExistence type="inferred from homology"/>
<evidence type="ECO:0000256" key="7">
    <source>
        <dbReference type="RuleBase" id="RU000461"/>
    </source>
</evidence>
<keyword evidence="7 9" id="KW-0503">Monooxygenase</keyword>
<dbReference type="PROSITE" id="PS00086">
    <property type="entry name" value="CYTOCHROME_P450"/>
    <property type="match status" value="1"/>
</dbReference>
<evidence type="ECO:0000256" key="1">
    <source>
        <dbReference type="ARBA" id="ARBA00001971"/>
    </source>
</evidence>
<dbReference type="GO" id="GO:0004497">
    <property type="term" value="F:monooxygenase activity"/>
    <property type="evidence" value="ECO:0007669"/>
    <property type="project" value="UniProtKB-KW"/>
</dbReference>
<keyword evidence="8" id="KW-1133">Transmembrane helix</keyword>
<evidence type="ECO:0000256" key="2">
    <source>
        <dbReference type="ARBA" id="ARBA00010617"/>
    </source>
</evidence>
<keyword evidence="7" id="KW-0560">Oxidoreductase</keyword>
<dbReference type="GO" id="GO:0016705">
    <property type="term" value="F:oxidoreductase activity, acting on paired donors, with incorporation or reduction of molecular oxygen"/>
    <property type="evidence" value="ECO:0007669"/>
    <property type="project" value="InterPro"/>
</dbReference>
<name>A0A6A5X6R7_9PLEO</name>
<keyword evidence="4 6" id="KW-0479">Metal-binding</keyword>
<dbReference type="Gene3D" id="1.10.630.10">
    <property type="entry name" value="Cytochrome P450"/>
    <property type="match status" value="1"/>
</dbReference>
<keyword evidence="5 6" id="KW-0408">Iron</keyword>
<keyword evidence="3 6" id="KW-0349">Heme</keyword>
<accession>A0A6A5X6R7</accession>
<evidence type="ECO:0000256" key="6">
    <source>
        <dbReference type="PIRSR" id="PIRSR602401-1"/>
    </source>
</evidence>
<dbReference type="InterPro" id="IPR001128">
    <property type="entry name" value="Cyt_P450"/>
</dbReference>
<keyword evidence="8" id="KW-0812">Transmembrane</keyword>
<dbReference type="PANTHER" id="PTHR24305">
    <property type="entry name" value="CYTOCHROME P450"/>
    <property type="match status" value="1"/>
</dbReference>
<dbReference type="InterPro" id="IPR050121">
    <property type="entry name" value="Cytochrome_P450_monoxygenase"/>
</dbReference>
<dbReference type="Pfam" id="PF00067">
    <property type="entry name" value="p450"/>
    <property type="match status" value="1"/>
</dbReference>
<comment type="cofactor">
    <cofactor evidence="1 6">
        <name>heme</name>
        <dbReference type="ChEBI" id="CHEBI:30413"/>
    </cofactor>
</comment>
<evidence type="ECO:0000313" key="9">
    <source>
        <dbReference type="EMBL" id="KAF2008705.1"/>
    </source>
</evidence>
<dbReference type="PRINTS" id="PR00385">
    <property type="entry name" value="P450"/>
</dbReference>
<organism evidence="9 10">
    <name type="scientific">Aaosphaeria arxii CBS 175.79</name>
    <dbReference type="NCBI Taxonomy" id="1450172"/>
    <lineage>
        <taxon>Eukaryota</taxon>
        <taxon>Fungi</taxon>
        <taxon>Dikarya</taxon>
        <taxon>Ascomycota</taxon>
        <taxon>Pezizomycotina</taxon>
        <taxon>Dothideomycetes</taxon>
        <taxon>Pleosporomycetidae</taxon>
        <taxon>Pleosporales</taxon>
        <taxon>Pleosporales incertae sedis</taxon>
        <taxon>Aaosphaeria</taxon>
    </lineage>
</organism>
<keyword evidence="10" id="KW-1185">Reference proteome</keyword>
<dbReference type="PANTHER" id="PTHR24305:SF210">
    <property type="entry name" value="CYTOCHROME P450 MONOOXYGENASE ASQL-RELATED"/>
    <property type="match status" value="1"/>
</dbReference>
<evidence type="ECO:0000256" key="3">
    <source>
        <dbReference type="ARBA" id="ARBA00022617"/>
    </source>
</evidence>
<dbReference type="InterPro" id="IPR017972">
    <property type="entry name" value="Cyt_P450_CS"/>
</dbReference>
<dbReference type="AlphaFoldDB" id="A0A6A5X6R7"/>
<protein>
    <submittedName>
        <fullName evidence="9">Benzoate 4-monooxygenase cytochrome P450</fullName>
    </submittedName>
</protein>
<dbReference type="RefSeq" id="XP_033377044.1">
    <property type="nucleotide sequence ID" value="XM_033525551.1"/>
</dbReference>